<dbReference type="Gene3D" id="3.40.630.10">
    <property type="entry name" value="Zn peptidases"/>
    <property type="match status" value="1"/>
</dbReference>
<dbReference type="InterPro" id="IPR011650">
    <property type="entry name" value="Peptidase_M20_dimer"/>
</dbReference>
<dbReference type="PANTHER" id="PTHR42994:SF2">
    <property type="entry name" value="PEPTIDASE"/>
    <property type="match status" value="1"/>
</dbReference>
<dbReference type="InterPro" id="IPR036264">
    <property type="entry name" value="Bact_exopeptidase_dim_dom"/>
</dbReference>
<keyword evidence="6" id="KW-1185">Reference proteome</keyword>
<name>A1AS52_PELPD</name>
<dbReference type="KEGG" id="ppd:Ppro_2568"/>
<dbReference type="InterPro" id="IPR002933">
    <property type="entry name" value="Peptidase_M20"/>
</dbReference>
<dbReference type="Gene3D" id="3.30.70.360">
    <property type="match status" value="1"/>
</dbReference>
<dbReference type="Pfam" id="PF07687">
    <property type="entry name" value="M20_dimer"/>
    <property type="match status" value="1"/>
</dbReference>
<evidence type="ECO:0000256" key="2">
    <source>
        <dbReference type="ARBA" id="ARBA00022801"/>
    </source>
</evidence>
<evidence type="ECO:0000259" key="4">
    <source>
        <dbReference type="Pfam" id="PF07687"/>
    </source>
</evidence>
<dbReference type="EMBL" id="CP000482">
    <property type="protein sequence ID" value="ABL00173.1"/>
    <property type="molecule type" value="Genomic_DNA"/>
</dbReference>
<dbReference type="InterPro" id="IPR010162">
    <property type="entry name" value="PepT-like"/>
</dbReference>
<dbReference type="SUPFAM" id="SSF55031">
    <property type="entry name" value="Bacterial exopeptidase dimerisation domain"/>
    <property type="match status" value="1"/>
</dbReference>
<feature type="domain" description="Peptidase M20 dimerisation" evidence="4">
    <location>
        <begin position="186"/>
        <end position="277"/>
    </location>
</feature>
<reference evidence="5 6" key="1">
    <citation type="submission" date="2006-10" db="EMBL/GenBank/DDBJ databases">
        <title>Complete sequence of chromosome of Pelobacter propionicus DSM 2379.</title>
        <authorList>
            <consortium name="US DOE Joint Genome Institute"/>
            <person name="Copeland A."/>
            <person name="Lucas S."/>
            <person name="Lapidus A."/>
            <person name="Barry K."/>
            <person name="Detter J.C."/>
            <person name="Glavina del Rio T."/>
            <person name="Hammon N."/>
            <person name="Israni S."/>
            <person name="Dalin E."/>
            <person name="Tice H."/>
            <person name="Pitluck S."/>
            <person name="Saunders E."/>
            <person name="Brettin T."/>
            <person name="Bruce D."/>
            <person name="Han C."/>
            <person name="Tapia R."/>
            <person name="Schmutz J."/>
            <person name="Larimer F."/>
            <person name="Land M."/>
            <person name="Hauser L."/>
            <person name="Kyrpides N."/>
            <person name="Kim E."/>
            <person name="Lovley D."/>
            <person name="Richardson P."/>
        </authorList>
    </citation>
    <scope>NUCLEOTIDE SEQUENCE [LARGE SCALE GENOMIC DNA]</scope>
    <source>
        <strain evidence="6">DSM 2379 / NBRC 103807 / OttBd1</strain>
    </source>
</reference>
<dbReference type="eggNOG" id="COG2195">
    <property type="taxonomic scope" value="Bacteria"/>
</dbReference>
<sequence>MTSIPRHITRQRLFATFMELCAIDSEPGRERQMADFLRERLTGLGCSVSEDRAGQPTNGNTGNLHARLEGSGPGEALFLSCHLDRVAPGTGVRPRIQGEYLVSDGTTVLGADDGAGLAAILEALTTIREHRIPHPTLEIVLTVAEELALAGVRHFDISRLEARSGFVLDAAGRVGQIVVQAPEKVNFRAVFHGRSAHAGFSPEQGISAIQMAALAISRMRLLRIDPETTVNLGSISAQGASNIVPEFCELSGEIRSLDPAKVRAQLEAIERAMESAATELGGSTELRVTERYPAYQLAEETKAARRAARAARRIGAPLLFTSTGGGSDANIFNSRGRETVVLSCGYEHAHTTAERISLEQLSLLAEWVLALIVDDE</sequence>
<dbReference type="SUPFAM" id="SSF53187">
    <property type="entry name" value="Zn-dependent exopeptidases"/>
    <property type="match status" value="1"/>
</dbReference>
<dbReference type="OrthoDB" id="9809784at2"/>
<gene>
    <name evidence="5" type="ordered locus">Ppro_2568</name>
</gene>
<dbReference type="STRING" id="338966.Ppro_2568"/>
<dbReference type="NCBIfam" id="TIGR01883">
    <property type="entry name" value="PepT-like"/>
    <property type="match status" value="1"/>
</dbReference>
<organism evidence="5 6">
    <name type="scientific">Pelobacter propionicus (strain DSM 2379 / NBRC 103807 / OttBd1)</name>
    <dbReference type="NCBI Taxonomy" id="338966"/>
    <lineage>
        <taxon>Bacteria</taxon>
        <taxon>Pseudomonadati</taxon>
        <taxon>Thermodesulfobacteriota</taxon>
        <taxon>Desulfuromonadia</taxon>
        <taxon>Desulfuromonadales</taxon>
        <taxon>Desulfuromonadaceae</taxon>
        <taxon>Pelobacter</taxon>
    </lineage>
</organism>
<evidence type="ECO:0000313" key="5">
    <source>
        <dbReference type="EMBL" id="ABL00173.1"/>
    </source>
</evidence>
<comment type="cofactor">
    <cofactor evidence="1">
        <name>Zn(2+)</name>
        <dbReference type="ChEBI" id="CHEBI:29105"/>
    </cofactor>
</comment>
<evidence type="ECO:0000256" key="1">
    <source>
        <dbReference type="ARBA" id="ARBA00001947"/>
    </source>
</evidence>
<keyword evidence="3" id="KW-0862">Zinc</keyword>
<dbReference type="PANTHER" id="PTHR42994">
    <property type="entry name" value="PEPTIDASE T"/>
    <property type="match status" value="1"/>
</dbReference>
<dbReference type="AlphaFoldDB" id="A1AS52"/>
<dbReference type="HOGENOM" id="CLU_021802_6_0_7"/>
<dbReference type="Pfam" id="PF01546">
    <property type="entry name" value="Peptidase_M20"/>
    <property type="match status" value="1"/>
</dbReference>
<accession>A1AS52</accession>
<dbReference type="RefSeq" id="WP_011736427.1">
    <property type="nucleotide sequence ID" value="NC_008609.1"/>
</dbReference>
<evidence type="ECO:0000313" key="6">
    <source>
        <dbReference type="Proteomes" id="UP000006732"/>
    </source>
</evidence>
<keyword evidence="2" id="KW-0378">Hydrolase</keyword>
<proteinExistence type="predicted"/>
<dbReference type="GO" id="GO:0016787">
    <property type="term" value="F:hydrolase activity"/>
    <property type="evidence" value="ECO:0007669"/>
    <property type="project" value="UniProtKB-KW"/>
</dbReference>
<evidence type="ECO:0000256" key="3">
    <source>
        <dbReference type="ARBA" id="ARBA00022833"/>
    </source>
</evidence>
<protein>
    <submittedName>
        <fullName evidence="5">Peptidase T-like protein</fullName>
    </submittedName>
</protein>
<dbReference type="Proteomes" id="UP000006732">
    <property type="component" value="Chromosome"/>
</dbReference>